<sequence length="92" mass="10406">MTSQDLAPDAEPEVTTRKPKIAITVTPEVKSYVDQLVQAGSAESASAVFEAAVREYMHTRRRRHTLWQERAAAANPDRVQRMMAHVESQRDQ</sequence>
<evidence type="ECO:0000313" key="2">
    <source>
        <dbReference type="Proteomes" id="UP000530928"/>
    </source>
</evidence>
<organism evidence="1 2">
    <name type="scientific">Nonomuraea soli</name>
    <dbReference type="NCBI Taxonomy" id="1032476"/>
    <lineage>
        <taxon>Bacteria</taxon>
        <taxon>Bacillati</taxon>
        <taxon>Actinomycetota</taxon>
        <taxon>Actinomycetes</taxon>
        <taxon>Streptosporangiales</taxon>
        <taxon>Streptosporangiaceae</taxon>
        <taxon>Nonomuraea</taxon>
    </lineage>
</organism>
<dbReference type="EMBL" id="JACDUR010000008">
    <property type="protein sequence ID" value="MBA2896415.1"/>
    <property type="molecule type" value="Genomic_DNA"/>
</dbReference>
<comment type="caution">
    <text evidence="1">The sequence shown here is derived from an EMBL/GenBank/DDBJ whole genome shotgun (WGS) entry which is preliminary data.</text>
</comment>
<gene>
    <name evidence="1" type="ORF">HNR30_007806</name>
</gene>
<reference evidence="1 2" key="1">
    <citation type="submission" date="2020-07" db="EMBL/GenBank/DDBJ databases">
        <title>Genomic Encyclopedia of Type Strains, Phase IV (KMG-IV): sequencing the most valuable type-strain genomes for metagenomic binning, comparative biology and taxonomic classification.</title>
        <authorList>
            <person name="Goeker M."/>
        </authorList>
    </citation>
    <scope>NUCLEOTIDE SEQUENCE [LARGE SCALE GENOMIC DNA]</scope>
    <source>
        <strain evidence="1 2">DSM 45533</strain>
    </source>
</reference>
<evidence type="ECO:0000313" key="1">
    <source>
        <dbReference type="EMBL" id="MBA2896415.1"/>
    </source>
</evidence>
<name>A0A7W0CSE4_9ACTN</name>
<proteinExistence type="predicted"/>
<keyword evidence="2" id="KW-1185">Reference proteome</keyword>
<dbReference type="RefSeq" id="WP_181615093.1">
    <property type="nucleotide sequence ID" value="NZ_BAABAM010000007.1"/>
</dbReference>
<accession>A0A7W0CSE4</accession>
<protein>
    <submittedName>
        <fullName evidence="1">Arc/MetJ-type ribon-helix-helix transcriptional regulator</fullName>
    </submittedName>
</protein>
<dbReference type="Proteomes" id="UP000530928">
    <property type="component" value="Unassembled WGS sequence"/>
</dbReference>
<dbReference type="AlphaFoldDB" id="A0A7W0CSE4"/>